<comment type="caution">
    <text evidence="1">The sequence shown here is derived from an EMBL/GenBank/DDBJ whole genome shotgun (WGS) entry which is preliminary data.</text>
</comment>
<name>A0A644UB09_9ZZZZ</name>
<reference evidence="1" key="1">
    <citation type="submission" date="2019-08" db="EMBL/GenBank/DDBJ databases">
        <authorList>
            <person name="Kucharzyk K."/>
            <person name="Murdoch R.W."/>
            <person name="Higgins S."/>
            <person name="Loffler F."/>
        </authorList>
    </citation>
    <scope>NUCLEOTIDE SEQUENCE</scope>
</reference>
<proteinExistence type="predicted"/>
<gene>
    <name evidence="1" type="ORF">SDC9_21994</name>
</gene>
<protein>
    <submittedName>
        <fullName evidence="1">Uncharacterized protein</fullName>
    </submittedName>
</protein>
<dbReference type="EMBL" id="VSSQ01000095">
    <property type="protein sequence ID" value="MPL76149.1"/>
    <property type="molecule type" value="Genomic_DNA"/>
</dbReference>
<dbReference type="AlphaFoldDB" id="A0A644UB09"/>
<sequence>MTPESGAGICHPKSIFSMPTSYLTSNSNPILGVNFKEEISMKIIGMKAVVDNEGQIILPAGM</sequence>
<accession>A0A644UB09</accession>
<organism evidence="1">
    <name type="scientific">bioreactor metagenome</name>
    <dbReference type="NCBI Taxonomy" id="1076179"/>
    <lineage>
        <taxon>unclassified sequences</taxon>
        <taxon>metagenomes</taxon>
        <taxon>ecological metagenomes</taxon>
    </lineage>
</organism>
<evidence type="ECO:0000313" key="1">
    <source>
        <dbReference type="EMBL" id="MPL76149.1"/>
    </source>
</evidence>